<name>A0A923E0C1_9SPHI</name>
<accession>A0A923E0C1</accession>
<evidence type="ECO:0000256" key="4">
    <source>
        <dbReference type="ARBA" id="ARBA00022989"/>
    </source>
</evidence>
<dbReference type="Pfam" id="PF01943">
    <property type="entry name" value="Polysacc_synt"/>
    <property type="match status" value="1"/>
</dbReference>
<feature type="transmembrane region" description="Helical" evidence="6">
    <location>
        <begin position="219"/>
        <end position="243"/>
    </location>
</feature>
<feature type="transmembrane region" description="Helical" evidence="6">
    <location>
        <begin position="386"/>
        <end position="407"/>
    </location>
</feature>
<comment type="subcellular location">
    <subcellularLocation>
        <location evidence="1">Cell membrane</location>
        <topology evidence="1">Multi-pass membrane protein</topology>
    </subcellularLocation>
</comment>
<feature type="transmembrane region" description="Helical" evidence="6">
    <location>
        <begin position="332"/>
        <end position="353"/>
    </location>
</feature>
<dbReference type="Proteomes" id="UP000601055">
    <property type="component" value="Unassembled WGS sequence"/>
</dbReference>
<evidence type="ECO:0000313" key="7">
    <source>
        <dbReference type="EMBL" id="MBB2145925.1"/>
    </source>
</evidence>
<dbReference type="RefSeq" id="WP_182922604.1">
    <property type="nucleotide sequence ID" value="NZ_WNXD01000002.1"/>
</dbReference>
<reference evidence="7" key="1">
    <citation type="submission" date="2019-11" db="EMBL/GenBank/DDBJ databases">
        <title>Description of Pedobacter sp. LMG 31464T.</title>
        <authorList>
            <person name="Carlier A."/>
            <person name="Qi S."/>
            <person name="Vandamme P."/>
        </authorList>
    </citation>
    <scope>NUCLEOTIDE SEQUENCE</scope>
    <source>
        <strain evidence="7">LMG 31464</strain>
    </source>
</reference>
<keyword evidence="8" id="KW-1185">Reference proteome</keyword>
<dbReference type="PANTHER" id="PTHR30250">
    <property type="entry name" value="PST FAMILY PREDICTED COLANIC ACID TRANSPORTER"/>
    <property type="match status" value="1"/>
</dbReference>
<dbReference type="InterPro" id="IPR002797">
    <property type="entry name" value="Polysacc_synth"/>
</dbReference>
<keyword evidence="4 6" id="KW-1133">Transmembrane helix</keyword>
<dbReference type="AlphaFoldDB" id="A0A923E0C1"/>
<feature type="transmembrane region" description="Helical" evidence="6">
    <location>
        <begin position="299"/>
        <end position="320"/>
    </location>
</feature>
<feature type="transmembrane region" description="Helical" evidence="6">
    <location>
        <begin position="152"/>
        <end position="174"/>
    </location>
</feature>
<dbReference type="GO" id="GO:0005886">
    <property type="term" value="C:plasma membrane"/>
    <property type="evidence" value="ECO:0007669"/>
    <property type="project" value="UniProtKB-SubCell"/>
</dbReference>
<evidence type="ECO:0000256" key="6">
    <source>
        <dbReference type="SAM" id="Phobius"/>
    </source>
</evidence>
<evidence type="ECO:0000313" key="8">
    <source>
        <dbReference type="Proteomes" id="UP000601055"/>
    </source>
</evidence>
<feature type="transmembrane region" description="Helical" evidence="6">
    <location>
        <begin position="428"/>
        <end position="455"/>
    </location>
</feature>
<evidence type="ECO:0000256" key="5">
    <source>
        <dbReference type="ARBA" id="ARBA00023136"/>
    </source>
</evidence>
<keyword evidence="3 6" id="KW-0812">Transmembrane</keyword>
<comment type="caution">
    <text evidence="7">The sequence shown here is derived from an EMBL/GenBank/DDBJ whole genome shotgun (WGS) entry which is preliminary data.</text>
</comment>
<dbReference type="EMBL" id="WNXD01000002">
    <property type="protein sequence ID" value="MBB2145925.1"/>
    <property type="molecule type" value="Genomic_DNA"/>
</dbReference>
<evidence type="ECO:0000256" key="2">
    <source>
        <dbReference type="ARBA" id="ARBA00022475"/>
    </source>
</evidence>
<feature type="transmembrane region" description="Helical" evidence="6">
    <location>
        <begin position="255"/>
        <end position="278"/>
    </location>
</feature>
<dbReference type="PANTHER" id="PTHR30250:SF11">
    <property type="entry name" value="O-ANTIGEN TRANSPORTER-RELATED"/>
    <property type="match status" value="1"/>
</dbReference>
<protein>
    <submittedName>
        <fullName evidence="7">Oligosaccharide flippase family protein</fullName>
    </submittedName>
</protein>
<dbReference type="InterPro" id="IPR050833">
    <property type="entry name" value="Poly_Biosynth_Transport"/>
</dbReference>
<evidence type="ECO:0000256" key="1">
    <source>
        <dbReference type="ARBA" id="ARBA00004651"/>
    </source>
</evidence>
<feature type="transmembrane region" description="Helical" evidence="6">
    <location>
        <begin position="87"/>
        <end position="109"/>
    </location>
</feature>
<evidence type="ECO:0000256" key="3">
    <source>
        <dbReference type="ARBA" id="ARBA00022692"/>
    </source>
</evidence>
<feature type="transmembrane region" description="Helical" evidence="6">
    <location>
        <begin position="180"/>
        <end position="198"/>
    </location>
</feature>
<keyword evidence="5 6" id="KW-0472">Membrane</keyword>
<organism evidence="7 8">
    <name type="scientific">Pedobacter planticolens</name>
    <dbReference type="NCBI Taxonomy" id="2679964"/>
    <lineage>
        <taxon>Bacteria</taxon>
        <taxon>Pseudomonadati</taxon>
        <taxon>Bacteroidota</taxon>
        <taxon>Sphingobacteriia</taxon>
        <taxon>Sphingobacteriales</taxon>
        <taxon>Sphingobacteriaceae</taxon>
        <taxon>Pedobacter</taxon>
    </lineage>
</organism>
<gene>
    <name evidence="7" type="ORF">GM921_10535</name>
</gene>
<keyword evidence="2" id="KW-1003">Cell membrane</keyword>
<feature type="transmembrane region" description="Helical" evidence="6">
    <location>
        <begin position="360"/>
        <end position="380"/>
    </location>
</feature>
<proteinExistence type="predicted"/>
<sequence length="476" mass="54980">MPEKKAIFGKKEIVFTAVRYFIYGLQTARGFILAYYLGPYFLGIYGYLMLYQQYLSYTNLGINYSVNSELAVLNENGTEERNKIINSAFTGIFFISAIIIFIGVIGYFFKISLFPVNQSYNYIKILIPLTILINFQQIFVNIFRIDKKLKPIIIGELILSLGLLTTVLFFKGIYLINAVFYLWVLLLIIINVFYLLIYGKRISFNTTRIKLLFKSGLPLLIYAFSYYLMSLMVRTLIGAFYPVEVMGYFSFANNITTAIMLGVDTITWIIFPSIIAKLGDIAIGQEELKSYLISFTNKLVILVLCIVTLSILFLPILFYILPKYKPVEFSLVILLTNQIIFNSGFAFVSLCIARKMHKQMALISLLSVVVSTIFCVVFCYYKLSYIWLVVSNVIGSLCFINLLIYFISKNFKLQHIDLIKSFDWILQLLFCSIVMASVFQHYLLVLLFLMGIMLYKLSSFKELYIQFIGIYFKRTN</sequence>
<feature type="transmembrane region" description="Helical" evidence="6">
    <location>
        <begin position="121"/>
        <end position="140"/>
    </location>
</feature>